<feature type="non-terminal residue" evidence="3">
    <location>
        <position position="1"/>
    </location>
</feature>
<dbReference type="EMBL" id="CAMXCT030002945">
    <property type="protein sequence ID" value="CAL4788788.1"/>
    <property type="molecule type" value="Genomic_DNA"/>
</dbReference>
<accession>A0A9P1D229</accession>
<dbReference type="OrthoDB" id="10533327at2759"/>
<dbReference type="Pfam" id="PF00013">
    <property type="entry name" value="KH_1"/>
    <property type="match status" value="1"/>
</dbReference>
<keyword evidence="1" id="KW-0694">RNA-binding</keyword>
<dbReference type="Proteomes" id="UP001152797">
    <property type="component" value="Unassembled WGS sequence"/>
</dbReference>
<reference evidence="4" key="2">
    <citation type="submission" date="2024-04" db="EMBL/GenBank/DDBJ databases">
        <authorList>
            <person name="Chen Y."/>
            <person name="Shah S."/>
            <person name="Dougan E. K."/>
            <person name="Thang M."/>
            <person name="Chan C."/>
        </authorList>
    </citation>
    <scope>NUCLEOTIDE SEQUENCE [LARGE SCALE GENOMIC DNA]</scope>
</reference>
<gene>
    <name evidence="3" type="ORF">C1SCF055_LOCUS27520</name>
</gene>
<name>A0A9P1D229_9DINO</name>
<evidence type="ECO:0000256" key="1">
    <source>
        <dbReference type="PROSITE-ProRule" id="PRU00117"/>
    </source>
</evidence>
<feature type="domain" description="K Homology" evidence="2">
    <location>
        <begin position="1"/>
        <end position="59"/>
    </location>
</feature>
<evidence type="ECO:0000313" key="6">
    <source>
        <dbReference type="Proteomes" id="UP001152797"/>
    </source>
</evidence>
<dbReference type="GO" id="GO:0003723">
    <property type="term" value="F:RNA binding"/>
    <property type="evidence" value="ECO:0007669"/>
    <property type="project" value="UniProtKB-UniRule"/>
</dbReference>
<dbReference type="InterPro" id="IPR036612">
    <property type="entry name" value="KH_dom_type_1_sf"/>
</dbReference>
<comment type="caution">
    <text evidence="3">The sequence shown here is derived from an EMBL/GenBank/DDBJ whole genome shotgun (WGS) entry which is preliminary data.</text>
</comment>
<sequence length="184" mass="20676">VPQEAVGFVTGRAGNFLRTIEEEWGTLMFFVEVESSRSRSKEYEKLAIFGDVKARRGAELKVLSAVETKVPGYFEKIREEVVSRDKGCDYEDGTWGTDSLFQTSDVSSISQMLLSLRTRFHGSMVPWAIAEDTMQFQDDELSYALGKQVMGTSLEGDALLTLRSLVFADSCRDFRDFPAGTHEM</sequence>
<dbReference type="PROSITE" id="PS50084">
    <property type="entry name" value="KH_TYPE_1"/>
    <property type="match status" value="1"/>
</dbReference>
<evidence type="ECO:0000259" key="2">
    <source>
        <dbReference type="Pfam" id="PF00013"/>
    </source>
</evidence>
<dbReference type="EMBL" id="CAMXCT020002945">
    <property type="protein sequence ID" value="CAL1154851.1"/>
    <property type="molecule type" value="Genomic_DNA"/>
</dbReference>
<organism evidence="3">
    <name type="scientific">Cladocopium goreaui</name>
    <dbReference type="NCBI Taxonomy" id="2562237"/>
    <lineage>
        <taxon>Eukaryota</taxon>
        <taxon>Sar</taxon>
        <taxon>Alveolata</taxon>
        <taxon>Dinophyceae</taxon>
        <taxon>Suessiales</taxon>
        <taxon>Symbiodiniaceae</taxon>
        <taxon>Cladocopium</taxon>
    </lineage>
</organism>
<dbReference type="CDD" id="cd00105">
    <property type="entry name" value="KH-I"/>
    <property type="match status" value="1"/>
</dbReference>
<keyword evidence="6" id="KW-1185">Reference proteome</keyword>
<evidence type="ECO:0000313" key="5">
    <source>
        <dbReference type="EMBL" id="CAL4788788.1"/>
    </source>
</evidence>
<dbReference type="SUPFAM" id="SSF54791">
    <property type="entry name" value="Eukaryotic type KH-domain (KH-domain type I)"/>
    <property type="match status" value="1"/>
</dbReference>
<dbReference type="AlphaFoldDB" id="A0A9P1D229"/>
<dbReference type="InterPro" id="IPR004088">
    <property type="entry name" value="KH_dom_type_1"/>
</dbReference>
<protein>
    <submittedName>
        <fullName evidence="5">K Homology domain-containing protein</fullName>
    </submittedName>
</protein>
<proteinExistence type="predicted"/>
<evidence type="ECO:0000313" key="3">
    <source>
        <dbReference type="EMBL" id="CAI4001476.1"/>
    </source>
</evidence>
<evidence type="ECO:0000313" key="4">
    <source>
        <dbReference type="EMBL" id="CAL1154851.1"/>
    </source>
</evidence>
<reference evidence="3" key="1">
    <citation type="submission" date="2022-10" db="EMBL/GenBank/DDBJ databases">
        <authorList>
            <person name="Chen Y."/>
            <person name="Dougan E. K."/>
            <person name="Chan C."/>
            <person name="Rhodes N."/>
            <person name="Thang M."/>
        </authorList>
    </citation>
    <scope>NUCLEOTIDE SEQUENCE</scope>
</reference>
<dbReference type="EMBL" id="CAMXCT010002945">
    <property type="protein sequence ID" value="CAI4001476.1"/>
    <property type="molecule type" value="Genomic_DNA"/>
</dbReference>